<gene>
    <name evidence="2" type="ORF">SAMN06295910_2006</name>
</gene>
<dbReference type="STRING" id="941907.SAMN06295910_2006"/>
<dbReference type="InterPro" id="IPR011856">
    <property type="entry name" value="tRNA_endonuc-like_dom_sf"/>
</dbReference>
<dbReference type="GO" id="GO:0003676">
    <property type="term" value="F:nucleic acid binding"/>
    <property type="evidence" value="ECO:0007669"/>
    <property type="project" value="InterPro"/>
</dbReference>
<proteinExistence type="predicted"/>
<dbReference type="Gene3D" id="3.40.1350.10">
    <property type="match status" value="1"/>
</dbReference>
<name>A0A1X7GN55_9SPHN</name>
<evidence type="ECO:0000313" key="3">
    <source>
        <dbReference type="Proteomes" id="UP000192934"/>
    </source>
</evidence>
<keyword evidence="3" id="KW-1185">Reference proteome</keyword>
<evidence type="ECO:0000259" key="1">
    <source>
        <dbReference type="Pfam" id="PF14088"/>
    </source>
</evidence>
<dbReference type="InterPro" id="IPR025364">
    <property type="entry name" value="DUF4268"/>
</dbReference>
<dbReference type="Pfam" id="PF14088">
    <property type="entry name" value="DUF4268"/>
    <property type="match status" value="1"/>
</dbReference>
<evidence type="ECO:0000313" key="2">
    <source>
        <dbReference type="EMBL" id="SMF72093.1"/>
    </source>
</evidence>
<dbReference type="OrthoDB" id="570199at2"/>
<organism evidence="2 3">
    <name type="scientific">Allosphingosinicella indica</name>
    <dbReference type="NCBI Taxonomy" id="941907"/>
    <lineage>
        <taxon>Bacteria</taxon>
        <taxon>Pseudomonadati</taxon>
        <taxon>Pseudomonadota</taxon>
        <taxon>Alphaproteobacteria</taxon>
        <taxon>Sphingomonadales</taxon>
        <taxon>Sphingomonadaceae</taxon>
        <taxon>Allosphingosinicella</taxon>
    </lineage>
</organism>
<dbReference type="RefSeq" id="WP_085218644.1">
    <property type="nucleotide sequence ID" value="NZ_LT840185.1"/>
</dbReference>
<reference evidence="3" key="1">
    <citation type="submission" date="2017-04" db="EMBL/GenBank/DDBJ databases">
        <authorList>
            <person name="Varghese N."/>
            <person name="Submissions S."/>
        </authorList>
    </citation>
    <scope>NUCLEOTIDE SEQUENCE [LARGE SCALE GENOMIC DNA]</scope>
    <source>
        <strain evidence="3">Dd16</strain>
    </source>
</reference>
<dbReference type="EMBL" id="LT840185">
    <property type="protein sequence ID" value="SMF72093.1"/>
    <property type="molecule type" value="Genomic_DNA"/>
</dbReference>
<accession>A0A1X7GN55</accession>
<protein>
    <recommendedName>
        <fullName evidence="1">DUF4268 domain-containing protein</fullName>
    </recommendedName>
</protein>
<feature type="domain" description="DUF4268" evidence="1">
    <location>
        <begin position="182"/>
        <end position="311"/>
    </location>
</feature>
<dbReference type="AlphaFoldDB" id="A0A1X7GN55"/>
<dbReference type="Proteomes" id="UP000192934">
    <property type="component" value="Chromosome I"/>
</dbReference>
<sequence>MVSITELGRLQKVDLRDAWPHEAHNFTPWLAQEENLRLLGDTLGLEMELEAVEKAVDSFSADILARDTIEGGWILIENQLEQTNHSHLGQILTYAAGLNAKTVVWIAREFREPHRAAVDYLNEVSSQEYNFFGVQLELYRIGDSPLAPRFDVVAKPNGWSKRLVARTKEGGALAATKQEWVDYWTRFIESPEAGELKLAARVPPKEGWCRVEQLRSGDASVATWLHNNDVQARVVLWVQGPFAKAMFDHLSISKNEIERELGTILSWDRMDGKKSSMIAIETKAGDGTGEAAEFKWLAEWAAKFATAFRPRVVGVDSAALVSLSSAPEPA</sequence>